<dbReference type="Pfam" id="PF10677">
    <property type="entry name" value="DUF2490"/>
    <property type="match status" value="1"/>
</dbReference>
<sequence length="285" mass="32486">MPRLPLARRTREGRRAAGWAAALLLSAAPAAAQNTRLSDYNRIGWYTNTTTLRFAEKWSGHLEYQFRRDDFITDWQQSLLRTGLNYIANDKLTLRAGYAWIETFNYGDYPLQPAGLRFPEHRLYQVATLLNPVGKTEVSHRFMLEQRWVGRILRTPEGTRDFDQWVYSNRLRYLGRVQRTLGTPGPGGRGPYAAAYDEIFIGFGRNVNENVFDQNRLGLLVGYRFSPAFRLEGGFFQQILQLGREITPPGATAGRNVFQYNNGFIINSVVNLDLRRPAPAPPAAP</sequence>
<feature type="chain" id="PRO_5019507858" evidence="1">
    <location>
        <begin position="33"/>
        <end position="285"/>
    </location>
</feature>
<dbReference type="EMBL" id="RXOF01000001">
    <property type="protein sequence ID" value="RTQ53443.1"/>
    <property type="molecule type" value="Genomic_DNA"/>
</dbReference>
<proteinExistence type="predicted"/>
<evidence type="ECO:0000313" key="3">
    <source>
        <dbReference type="Proteomes" id="UP000282184"/>
    </source>
</evidence>
<dbReference type="Proteomes" id="UP000282184">
    <property type="component" value="Unassembled WGS sequence"/>
</dbReference>
<protein>
    <submittedName>
        <fullName evidence="2">DUF2490 domain-containing protein</fullName>
    </submittedName>
</protein>
<feature type="signal peptide" evidence="1">
    <location>
        <begin position="1"/>
        <end position="32"/>
    </location>
</feature>
<gene>
    <name evidence="2" type="ORF">EJV47_01505</name>
</gene>
<evidence type="ECO:0000313" key="2">
    <source>
        <dbReference type="EMBL" id="RTQ53443.1"/>
    </source>
</evidence>
<comment type="caution">
    <text evidence="2">The sequence shown here is derived from an EMBL/GenBank/DDBJ whole genome shotgun (WGS) entry which is preliminary data.</text>
</comment>
<dbReference type="RefSeq" id="WP_126691370.1">
    <property type="nucleotide sequence ID" value="NZ_RXOF01000001.1"/>
</dbReference>
<accession>A0A431U873</accession>
<keyword evidence="1" id="KW-0732">Signal</keyword>
<evidence type="ECO:0000256" key="1">
    <source>
        <dbReference type="SAM" id="SignalP"/>
    </source>
</evidence>
<reference evidence="2 3" key="1">
    <citation type="submission" date="2018-12" db="EMBL/GenBank/DDBJ databases">
        <title>Hymenobacter gummosus sp. nov., isolated from a spring.</title>
        <authorList>
            <person name="Nie L."/>
        </authorList>
    </citation>
    <scope>NUCLEOTIDE SEQUENCE [LARGE SCALE GENOMIC DNA]</scope>
    <source>
        <strain evidence="2 3">KCTC 52166</strain>
    </source>
</reference>
<name>A0A431U873_9BACT</name>
<dbReference type="InterPro" id="IPR019619">
    <property type="entry name" value="DUF2490"/>
</dbReference>
<keyword evidence="3" id="KW-1185">Reference proteome</keyword>
<dbReference type="AlphaFoldDB" id="A0A431U873"/>
<organism evidence="2 3">
    <name type="scientific">Hymenobacter gummosus</name>
    <dbReference type="NCBI Taxonomy" id="1776032"/>
    <lineage>
        <taxon>Bacteria</taxon>
        <taxon>Pseudomonadati</taxon>
        <taxon>Bacteroidota</taxon>
        <taxon>Cytophagia</taxon>
        <taxon>Cytophagales</taxon>
        <taxon>Hymenobacteraceae</taxon>
        <taxon>Hymenobacter</taxon>
    </lineage>
</organism>
<dbReference type="OrthoDB" id="1118734at2"/>